<feature type="region of interest" description="Disordered" evidence="1">
    <location>
        <begin position="63"/>
        <end position="89"/>
    </location>
</feature>
<gene>
    <name evidence="2" type="ORF">BJX66DRAFT_345950</name>
</gene>
<name>A0ABR4FGH1_9EURO</name>
<protein>
    <submittedName>
        <fullName evidence="2">Uncharacterized protein</fullName>
    </submittedName>
</protein>
<dbReference type="EMBL" id="JBFTWV010000525">
    <property type="protein sequence ID" value="KAL2782335.1"/>
    <property type="molecule type" value="Genomic_DNA"/>
</dbReference>
<proteinExistence type="predicted"/>
<sequence length="104" mass="10909">MNALAPSQVLSALPQLRMAVAEEVVGLIAEAVEAEEAGEVEEEVAVAAYLGQEHADDIFSSPRVEAQQASHKTQKKGTKPGEANGAGKGAWDVRLTTSRVIRAA</sequence>
<accession>A0ABR4FGH1</accession>
<keyword evidence="3" id="KW-1185">Reference proteome</keyword>
<dbReference type="Proteomes" id="UP001610563">
    <property type="component" value="Unassembled WGS sequence"/>
</dbReference>
<reference evidence="2 3" key="1">
    <citation type="submission" date="2024-07" db="EMBL/GenBank/DDBJ databases">
        <title>Section-level genome sequencing and comparative genomics of Aspergillus sections Usti and Cavernicolus.</title>
        <authorList>
            <consortium name="Lawrence Berkeley National Laboratory"/>
            <person name="Nybo J.L."/>
            <person name="Vesth T.C."/>
            <person name="Theobald S."/>
            <person name="Frisvad J.C."/>
            <person name="Larsen T.O."/>
            <person name="Kjaerboelling I."/>
            <person name="Rothschild-Mancinelli K."/>
            <person name="Lyhne E.K."/>
            <person name="Kogle M.E."/>
            <person name="Barry K."/>
            <person name="Clum A."/>
            <person name="Na H."/>
            <person name="Ledsgaard L."/>
            <person name="Lin J."/>
            <person name="Lipzen A."/>
            <person name="Kuo A."/>
            <person name="Riley R."/>
            <person name="Mondo S."/>
            <person name="Labutti K."/>
            <person name="Haridas S."/>
            <person name="Pangalinan J."/>
            <person name="Salamov A.A."/>
            <person name="Simmons B.A."/>
            <person name="Magnuson J.K."/>
            <person name="Chen J."/>
            <person name="Drula E."/>
            <person name="Henrissat B."/>
            <person name="Wiebenga A."/>
            <person name="Lubbers R.J."/>
            <person name="Gomes A.C."/>
            <person name="Makela M.R."/>
            <person name="Stajich J."/>
            <person name="Grigoriev I.V."/>
            <person name="Mortensen U.H."/>
            <person name="De Vries R.P."/>
            <person name="Baker S.E."/>
            <person name="Andersen M.R."/>
        </authorList>
    </citation>
    <scope>NUCLEOTIDE SEQUENCE [LARGE SCALE GENOMIC DNA]</scope>
    <source>
        <strain evidence="2 3">CBS 209.92</strain>
    </source>
</reference>
<evidence type="ECO:0000256" key="1">
    <source>
        <dbReference type="SAM" id="MobiDB-lite"/>
    </source>
</evidence>
<evidence type="ECO:0000313" key="2">
    <source>
        <dbReference type="EMBL" id="KAL2782335.1"/>
    </source>
</evidence>
<evidence type="ECO:0000313" key="3">
    <source>
        <dbReference type="Proteomes" id="UP001610563"/>
    </source>
</evidence>
<organism evidence="2 3">
    <name type="scientific">Aspergillus keveii</name>
    <dbReference type="NCBI Taxonomy" id="714993"/>
    <lineage>
        <taxon>Eukaryota</taxon>
        <taxon>Fungi</taxon>
        <taxon>Dikarya</taxon>
        <taxon>Ascomycota</taxon>
        <taxon>Pezizomycotina</taxon>
        <taxon>Eurotiomycetes</taxon>
        <taxon>Eurotiomycetidae</taxon>
        <taxon>Eurotiales</taxon>
        <taxon>Aspergillaceae</taxon>
        <taxon>Aspergillus</taxon>
        <taxon>Aspergillus subgen. Nidulantes</taxon>
    </lineage>
</organism>
<comment type="caution">
    <text evidence="2">The sequence shown here is derived from an EMBL/GenBank/DDBJ whole genome shotgun (WGS) entry which is preliminary data.</text>
</comment>